<name>A0A6N4TN99_9FIRM</name>
<evidence type="ECO:0000256" key="3">
    <source>
        <dbReference type="ARBA" id="ARBA00023295"/>
    </source>
</evidence>
<feature type="region of interest" description="Disordered" evidence="4">
    <location>
        <begin position="203"/>
        <end position="224"/>
    </location>
</feature>
<protein>
    <recommendedName>
        <fullName evidence="7">Lysozyme</fullName>
    </recommendedName>
</protein>
<dbReference type="GO" id="GO:0016998">
    <property type="term" value="P:cell wall macromolecule catabolic process"/>
    <property type="evidence" value="ECO:0007669"/>
    <property type="project" value="InterPro"/>
</dbReference>
<dbReference type="PANTHER" id="PTHR34135:SF2">
    <property type="entry name" value="LYSOZYME"/>
    <property type="match status" value="1"/>
</dbReference>
<organism evidence="5 6">
    <name type="scientific">Amedibacterium intestinale</name>
    <dbReference type="NCBI Taxonomy" id="2583452"/>
    <lineage>
        <taxon>Bacteria</taxon>
        <taxon>Bacillati</taxon>
        <taxon>Bacillota</taxon>
        <taxon>Erysipelotrichia</taxon>
        <taxon>Erysipelotrichales</taxon>
        <taxon>Erysipelotrichaceae</taxon>
        <taxon>Amedibacterium</taxon>
    </lineage>
</organism>
<dbReference type="GO" id="GO:0016052">
    <property type="term" value="P:carbohydrate catabolic process"/>
    <property type="evidence" value="ECO:0007669"/>
    <property type="project" value="TreeGrafter"/>
</dbReference>
<dbReference type="InterPro" id="IPR018077">
    <property type="entry name" value="Glyco_hydro_fam25_subgr"/>
</dbReference>
<accession>A0A6N4TN99</accession>
<evidence type="ECO:0000313" key="6">
    <source>
        <dbReference type="Proteomes" id="UP000464754"/>
    </source>
</evidence>
<dbReference type="GO" id="GO:0009253">
    <property type="term" value="P:peptidoglycan catabolic process"/>
    <property type="evidence" value="ECO:0007669"/>
    <property type="project" value="InterPro"/>
</dbReference>
<dbReference type="Proteomes" id="UP000464754">
    <property type="component" value="Chromosome"/>
</dbReference>
<dbReference type="Gene3D" id="3.20.20.80">
    <property type="entry name" value="Glycosidases"/>
    <property type="match status" value="1"/>
</dbReference>
<evidence type="ECO:0000256" key="4">
    <source>
        <dbReference type="SAM" id="MobiDB-lite"/>
    </source>
</evidence>
<sequence length="346" mass="38749">MKLFGIDISEHNGNVDMKKIKNSGVKFAIIRASWGHFQEDKQLRNNVKKCNDVGMNYGLYHYSYARNDAEAKQEAENFLALAKQFSGRSYPLVLDMEDADGWKKEQGVSMEQEVRTIRIWKEIIEGAGQYLMLYCNKDWWNKLRAIDAKLIDSIDLWLAHWGISEPSVNCGIWQYSSDGKVNGSSVRTDVNYAYKDYPSLIKGSSSKPSEPAKPSKPSKPNTKYKVGDTVNINGIYVSKDSKEKLKPAVSSGKITKIYAGSHNPYLIGNGTGFVNDDCITGKKGSTSSKTLKVGMKAKPKKAVSYDGVKLDSFVTKKYFKVIEVEKKRVVLGDGINTAFNIDNLIY</sequence>
<gene>
    <name evidence="5" type="ORF">Aargi30884_27780</name>
</gene>
<proteinExistence type="inferred from homology"/>
<dbReference type="GO" id="GO:0003796">
    <property type="term" value="F:lysozyme activity"/>
    <property type="evidence" value="ECO:0007669"/>
    <property type="project" value="InterPro"/>
</dbReference>
<reference evidence="6" key="1">
    <citation type="submission" date="2019-05" db="EMBL/GenBank/DDBJ databases">
        <title>Complete genome sequencing of Absiella argi strain JCM 30884.</title>
        <authorList>
            <person name="Sakamoto M."/>
            <person name="Murakami T."/>
            <person name="Mori H."/>
        </authorList>
    </citation>
    <scope>NUCLEOTIDE SEQUENCE [LARGE SCALE GENOMIC DNA]</scope>
    <source>
        <strain evidence="6">JCM 30884</strain>
    </source>
</reference>
<dbReference type="Pfam" id="PF01183">
    <property type="entry name" value="Glyco_hydro_25"/>
    <property type="match status" value="1"/>
</dbReference>
<dbReference type="InterPro" id="IPR017853">
    <property type="entry name" value="GH"/>
</dbReference>
<comment type="similarity">
    <text evidence="1">Belongs to the glycosyl hydrolase 25 family.</text>
</comment>
<keyword evidence="6" id="KW-1185">Reference proteome</keyword>
<dbReference type="EMBL" id="AP019695">
    <property type="protein sequence ID" value="BBK23875.1"/>
    <property type="molecule type" value="Genomic_DNA"/>
</dbReference>
<dbReference type="InterPro" id="IPR002053">
    <property type="entry name" value="Glyco_hydro_25"/>
</dbReference>
<keyword evidence="2" id="KW-0378">Hydrolase</keyword>
<dbReference type="SMART" id="SM00641">
    <property type="entry name" value="Glyco_25"/>
    <property type="match status" value="1"/>
</dbReference>
<keyword evidence="3" id="KW-0326">Glycosidase</keyword>
<evidence type="ECO:0000256" key="1">
    <source>
        <dbReference type="ARBA" id="ARBA00010646"/>
    </source>
</evidence>
<dbReference type="KEGG" id="aarg:Aargi30884_27780"/>
<dbReference type="PROSITE" id="PS51904">
    <property type="entry name" value="GLYCOSYL_HYDROL_F25_2"/>
    <property type="match status" value="1"/>
</dbReference>
<evidence type="ECO:0000256" key="2">
    <source>
        <dbReference type="ARBA" id="ARBA00022801"/>
    </source>
</evidence>
<dbReference type="SUPFAM" id="SSF51445">
    <property type="entry name" value="(Trans)glycosidases"/>
    <property type="match status" value="1"/>
</dbReference>
<dbReference type="AlphaFoldDB" id="A0A6N4TN99"/>
<evidence type="ECO:0008006" key="7">
    <source>
        <dbReference type="Google" id="ProtNLM"/>
    </source>
</evidence>
<dbReference type="PANTHER" id="PTHR34135">
    <property type="entry name" value="LYSOZYME"/>
    <property type="match status" value="1"/>
</dbReference>
<evidence type="ECO:0000313" key="5">
    <source>
        <dbReference type="EMBL" id="BBK23875.1"/>
    </source>
</evidence>
<dbReference type="RefSeq" id="WP_163052543.1">
    <property type="nucleotide sequence ID" value="NZ_AP019695.1"/>
</dbReference>